<dbReference type="Pfam" id="PF12833">
    <property type="entry name" value="HTH_18"/>
    <property type="match status" value="1"/>
</dbReference>
<dbReference type="Pfam" id="PF00072">
    <property type="entry name" value="Response_reg"/>
    <property type="match status" value="1"/>
</dbReference>
<sequence>MRVAIVERDEKVLEELKKGLKRVDPNYELAGIAGNGQSAYEMITVMQPNLVIMDIGLPRMNGLNLLRKLRTEGREFRVIIITKDEDFQQAKQAIDLGVDGYLVQPFRPMELKKALSRIHEKIRNEYWMQASFTVENVLLSCRYGEIISNQKLNEMTIRKYGFTVDDPGYLFTVSMADEYEEQKENIRGFLEEICRRECGFSASVICSDRWKQVYLIIYRVREARNWKEYFQKNVVTGLCRNFPGTIICVWIETKQLIKLADAMIQAGSLMEWNLLQPRGVLICQQTVEKFEAVPVRYPVELEQRMREMIFDENKKGIARQFQLVCEEMKREKYFPKEIKYSIIRFCMAAGLNYRNYGGEIDETKILSLMQQIIYAISWKQIEKAIQGLERMISYEHKFEQYSTLIQKAMEIIRKEYDSGITLEEAASQLYVSEEYLSSQFKKETGYNFTETVRKYRIEKIKELLRTTKYKMNQIAGLVGYSDPKYMSKVFKEEEGILPTEYRRNSNGIS</sequence>
<dbReference type="GO" id="GO:0000160">
    <property type="term" value="P:phosphorelay signal transduction system"/>
    <property type="evidence" value="ECO:0007669"/>
    <property type="project" value="InterPro"/>
</dbReference>
<evidence type="ECO:0000256" key="5">
    <source>
        <dbReference type="ARBA" id="ARBA00024867"/>
    </source>
</evidence>
<dbReference type="Gene3D" id="1.10.10.60">
    <property type="entry name" value="Homeodomain-like"/>
    <property type="match status" value="2"/>
</dbReference>
<keyword evidence="4" id="KW-0804">Transcription</keyword>
<dbReference type="EMBL" id="CZBX01000013">
    <property type="protein sequence ID" value="CUQ91884.1"/>
    <property type="molecule type" value="Genomic_DNA"/>
</dbReference>
<dbReference type="SUPFAM" id="SSF46689">
    <property type="entry name" value="Homeodomain-like"/>
    <property type="match status" value="2"/>
</dbReference>
<dbReference type="PROSITE" id="PS50110">
    <property type="entry name" value="RESPONSE_REGULATORY"/>
    <property type="match status" value="1"/>
</dbReference>
<evidence type="ECO:0000313" key="10">
    <source>
        <dbReference type="Proteomes" id="UP000078383"/>
    </source>
</evidence>
<protein>
    <recommendedName>
        <fullName evidence="1">Stage 0 sporulation protein A homolog</fullName>
    </recommendedName>
</protein>
<dbReference type="InterPro" id="IPR018060">
    <property type="entry name" value="HTH_AraC"/>
</dbReference>
<evidence type="ECO:0000256" key="1">
    <source>
        <dbReference type="ARBA" id="ARBA00018672"/>
    </source>
</evidence>
<comment type="function">
    <text evidence="5">May play the central regulatory role in sporulation. It may be an element of the effector pathway responsible for the activation of sporulation genes in response to nutritional stress. Spo0A may act in concert with spo0H (a sigma factor) to control the expression of some genes that are critical to the sporulation process.</text>
</comment>
<evidence type="ECO:0000256" key="2">
    <source>
        <dbReference type="ARBA" id="ARBA00023015"/>
    </source>
</evidence>
<dbReference type="RefSeq" id="WP_055173210.1">
    <property type="nucleotide sequence ID" value="NZ_CZBX01000013.1"/>
</dbReference>
<accession>A0A174ZX99</accession>
<gene>
    <name evidence="9" type="primary">mprA_4</name>
    <name evidence="9" type="ORF">ERS852502_02504</name>
</gene>
<evidence type="ECO:0000313" key="9">
    <source>
        <dbReference type="EMBL" id="CUQ91884.1"/>
    </source>
</evidence>
<dbReference type="InterPro" id="IPR001789">
    <property type="entry name" value="Sig_transdc_resp-reg_receiver"/>
</dbReference>
<dbReference type="SUPFAM" id="SSF52172">
    <property type="entry name" value="CheY-like"/>
    <property type="match status" value="1"/>
</dbReference>
<dbReference type="OrthoDB" id="9794370at2"/>
<dbReference type="PROSITE" id="PS01124">
    <property type="entry name" value="HTH_ARAC_FAMILY_2"/>
    <property type="match status" value="1"/>
</dbReference>
<evidence type="ECO:0000259" key="7">
    <source>
        <dbReference type="PROSITE" id="PS01124"/>
    </source>
</evidence>
<dbReference type="GO" id="GO:0043565">
    <property type="term" value="F:sequence-specific DNA binding"/>
    <property type="evidence" value="ECO:0007669"/>
    <property type="project" value="InterPro"/>
</dbReference>
<dbReference type="SMART" id="SM00448">
    <property type="entry name" value="REC"/>
    <property type="match status" value="1"/>
</dbReference>
<dbReference type="PANTHER" id="PTHR43280">
    <property type="entry name" value="ARAC-FAMILY TRANSCRIPTIONAL REGULATOR"/>
    <property type="match status" value="1"/>
</dbReference>
<dbReference type="InterPro" id="IPR009057">
    <property type="entry name" value="Homeodomain-like_sf"/>
</dbReference>
<evidence type="ECO:0000256" key="6">
    <source>
        <dbReference type="PROSITE-ProRule" id="PRU00169"/>
    </source>
</evidence>
<reference evidence="9 10" key="1">
    <citation type="submission" date="2015-09" db="EMBL/GenBank/DDBJ databases">
        <authorList>
            <consortium name="Pathogen Informatics"/>
        </authorList>
    </citation>
    <scope>NUCLEOTIDE SEQUENCE [LARGE SCALE GENOMIC DNA]</scope>
    <source>
        <strain evidence="9 10">2789STDY5834889</strain>
    </source>
</reference>
<evidence type="ECO:0000256" key="3">
    <source>
        <dbReference type="ARBA" id="ARBA00023125"/>
    </source>
</evidence>
<evidence type="ECO:0000256" key="4">
    <source>
        <dbReference type="ARBA" id="ARBA00023163"/>
    </source>
</evidence>
<evidence type="ECO:0000259" key="8">
    <source>
        <dbReference type="PROSITE" id="PS50110"/>
    </source>
</evidence>
<dbReference type="InterPro" id="IPR011006">
    <property type="entry name" value="CheY-like_superfamily"/>
</dbReference>
<feature type="domain" description="HTH araC/xylS-type" evidence="7">
    <location>
        <begin position="406"/>
        <end position="504"/>
    </location>
</feature>
<dbReference type="GO" id="GO:0003700">
    <property type="term" value="F:DNA-binding transcription factor activity"/>
    <property type="evidence" value="ECO:0007669"/>
    <property type="project" value="InterPro"/>
</dbReference>
<dbReference type="PANTHER" id="PTHR43280:SF2">
    <property type="entry name" value="HTH-TYPE TRANSCRIPTIONAL REGULATOR EXSA"/>
    <property type="match status" value="1"/>
</dbReference>
<dbReference type="Gene3D" id="3.40.50.2300">
    <property type="match status" value="1"/>
</dbReference>
<dbReference type="AlphaFoldDB" id="A0A174ZX99"/>
<name>A0A174ZX99_9FIRM</name>
<dbReference type="SMART" id="SM00342">
    <property type="entry name" value="HTH_ARAC"/>
    <property type="match status" value="1"/>
</dbReference>
<keyword evidence="6" id="KW-0597">Phosphoprotein</keyword>
<dbReference type="CDD" id="cd17536">
    <property type="entry name" value="REC_YesN-like"/>
    <property type="match status" value="1"/>
</dbReference>
<keyword evidence="3" id="KW-0238">DNA-binding</keyword>
<feature type="domain" description="Response regulatory" evidence="8">
    <location>
        <begin position="2"/>
        <end position="119"/>
    </location>
</feature>
<feature type="modified residue" description="4-aspartylphosphate" evidence="6">
    <location>
        <position position="54"/>
    </location>
</feature>
<dbReference type="Proteomes" id="UP000078383">
    <property type="component" value="Unassembled WGS sequence"/>
</dbReference>
<keyword evidence="2" id="KW-0805">Transcription regulation</keyword>
<organism evidence="9 10">
    <name type="scientific">[Ruminococcus] torques</name>
    <dbReference type="NCBI Taxonomy" id="33039"/>
    <lineage>
        <taxon>Bacteria</taxon>
        <taxon>Bacillati</taxon>
        <taxon>Bacillota</taxon>
        <taxon>Clostridia</taxon>
        <taxon>Lachnospirales</taxon>
        <taxon>Lachnospiraceae</taxon>
        <taxon>Mediterraneibacter</taxon>
    </lineage>
</organism>
<proteinExistence type="predicted"/>